<keyword evidence="2" id="KW-1185">Reference proteome</keyword>
<evidence type="ECO:0000313" key="2">
    <source>
        <dbReference type="Proteomes" id="UP001239111"/>
    </source>
</evidence>
<dbReference type="EMBL" id="CM056744">
    <property type="protein sequence ID" value="KAJ8667523.1"/>
    <property type="molecule type" value="Genomic_DNA"/>
</dbReference>
<gene>
    <name evidence="1" type="ORF">QAD02_009186</name>
</gene>
<comment type="caution">
    <text evidence="1">The sequence shown here is derived from an EMBL/GenBank/DDBJ whole genome shotgun (WGS) entry which is preliminary data.</text>
</comment>
<sequence>MSINVAGVSEIPSTDVTDNLVKLEGVERLKKEPISPKHEVVVENLVGIEPKGEDQKCYSIFQNEESLDALGMPPCNSRTQIEPPRIESDYPILRAILESRRVNHCILEIEIKDELDRIKEEMEASEYQSRTWQHEKTSNDQFSE</sequence>
<reference evidence="1" key="1">
    <citation type="submission" date="2023-04" db="EMBL/GenBank/DDBJ databases">
        <title>A chromosome-level genome assembly of the parasitoid wasp Eretmocerus hayati.</title>
        <authorList>
            <person name="Zhong Y."/>
            <person name="Liu S."/>
            <person name="Liu Y."/>
        </authorList>
    </citation>
    <scope>NUCLEOTIDE SEQUENCE</scope>
    <source>
        <strain evidence="1">ZJU_SS_LIU_2023</strain>
    </source>
</reference>
<organism evidence="1 2">
    <name type="scientific">Eretmocerus hayati</name>
    <dbReference type="NCBI Taxonomy" id="131215"/>
    <lineage>
        <taxon>Eukaryota</taxon>
        <taxon>Metazoa</taxon>
        <taxon>Ecdysozoa</taxon>
        <taxon>Arthropoda</taxon>
        <taxon>Hexapoda</taxon>
        <taxon>Insecta</taxon>
        <taxon>Pterygota</taxon>
        <taxon>Neoptera</taxon>
        <taxon>Endopterygota</taxon>
        <taxon>Hymenoptera</taxon>
        <taxon>Apocrita</taxon>
        <taxon>Proctotrupomorpha</taxon>
        <taxon>Chalcidoidea</taxon>
        <taxon>Aphelinidae</taxon>
        <taxon>Aphelininae</taxon>
        <taxon>Eretmocerus</taxon>
    </lineage>
</organism>
<name>A0ACC2N8T7_9HYME</name>
<accession>A0ACC2N8T7</accession>
<proteinExistence type="predicted"/>
<dbReference type="Proteomes" id="UP001239111">
    <property type="component" value="Chromosome 4"/>
</dbReference>
<protein>
    <submittedName>
        <fullName evidence="1">Uncharacterized protein</fullName>
    </submittedName>
</protein>
<evidence type="ECO:0000313" key="1">
    <source>
        <dbReference type="EMBL" id="KAJ8667523.1"/>
    </source>
</evidence>